<evidence type="ECO:0008006" key="4">
    <source>
        <dbReference type="Google" id="ProtNLM"/>
    </source>
</evidence>
<reference evidence="2" key="2">
    <citation type="submission" date="2021-08" db="EMBL/GenBank/DDBJ databases">
        <authorList>
            <person name="Tani A."/>
            <person name="Ola A."/>
            <person name="Ogura Y."/>
            <person name="Katsura K."/>
            <person name="Hayashi T."/>
        </authorList>
    </citation>
    <scope>NUCLEOTIDE SEQUENCE</scope>
    <source>
        <strain evidence="2">DSM 17168</strain>
    </source>
</reference>
<accession>A0ABQ4S9X4</accession>
<feature type="compositionally biased region" description="Low complexity" evidence="1">
    <location>
        <begin position="701"/>
        <end position="718"/>
    </location>
</feature>
<dbReference type="NCBIfam" id="NF042913">
    <property type="entry name" value="CyRepA1"/>
    <property type="match status" value="1"/>
</dbReference>
<organism evidence="2 3">
    <name type="scientific">Methylobacterium isbiliense</name>
    <dbReference type="NCBI Taxonomy" id="315478"/>
    <lineage>
        <taxon>Bacteria</taxon>
        <taxon>Pseudomonadati</taxon>
        <taxon>Pseudomonadota</taxon>
        <taxon>Alphaproteobacteria</taxon>
        <taxon>Hyphomicrobiales</taxon>
        <taxon>Methylobacteriaceae</taxon>
        <taxon>Methylobacterium</taxon>
    </lineage>
</organism>
<evidence type="ECO:0000313" key="2">
    <source>
        <dbReference type="EMBL" id="GJD99969.1"/>
    </source>
</evidence>
<dbReference type="Proteomes" id="UP001055153">
    <property type="component" value="Unassembled WGS sequence"/>
</dbReference>
<feature type="region of interest" description="Disordered" evidence="1">
    <location>
        <begin position="634"/>
        <end position="734"/>
    </location>
</feature>
<keyword evidence="3" id="KW-1185">Reference proteome</keyword>
<dbReference type="SUPFAM" id="SSF52540">
    <property type="entry name" value="P-loop containing nucleoside triphosphate hydrolases"/>
    <property type="match status" value="1"/>
</dbReference>
<protein>
    <recommendedName>
        <fullName evidence="4">Helicase C-terminal domain-containing protein</fullName>
    </recommendedName>
</protein>
<dbReference type="EMBL" id="BPQQ01000020">
    <property type="protein sequence ID" value="GJD99969.1"/>
    <property type="molecule type" value="Genomic_DNA"/>
</dbReference>
<evidence type="ECO:0000256" key="1">
    <source>
        <dbReference type="SAM" id="MobiDB-lite"/>
    </source>
</evidence>
<evidence type="ECO:0000313" key="3">
    <source>
        <dbReference type="Proteomes" id="UP001055153"/>
    </source>
</evidence>
<sequence length="734" mass="81462">MPRRFGICLDSLPQIHLPDEFDLVVIDESEQVFAHLFSDTITSRGNQERIYKILRHVVRQAKHVVALDADIGYLTHNTLARMVSRQDENGNWVLQKPIHLWVNETPAVDGETIELYASKNHLINDLLQAVAEGKRCFVTANSKGLIVKLEAVIRKQFGDSRRLITITADTGSRAEVQDFVANAAERAATYDVILCSPSLGTGVDITFPDNAKLVDAVFGFCEPGINTHLDFDQQLARVRHPGVVKIYITPRRFNFETHPDVVRHDILQAGLYKDILDDFDDDGKPRFFEDDPLIEMAVILKSAERASKNNLRGNYVRYKQAQNCTIIHVGKNLDRSIDGYSALKHGEVLASEELEARITGASVLPRPEFEEVRKALEAGTVVSEATRNAYDRTRLELFYRAEASPELVSFDRNGRGRREVRRFQEVTRLPPEAVPADPLEPLHRDLSFIGDERQDLAPALVRLLRLTPVWREQRHDPLAMDASVGKAGRLAPHAEAFELVPEGRVAGSFDAEAVLDTRDLQAFARFMIDNKGPLEALLGCEVRSDVLRKPAQQLGQVLGLLGLALTKAGSLKIAGRKIRRYRLEATTLSAMEGIADRRARKKGWAFLVDRYGPHMDPEEAEEWSEAEREIERAAELARGQRGTSQDEGKMISIESPQLSPPREVEDRGPGGEVRTLPNSEAAAGDPIQPVAATRLGPPLPEAGEGAGADPAPVPALDGTGKPHRPRAGRRPASR</sequence>
<dbReference type="InterPro" id="IPR049996">
    <property type="entry name" value="Slr7037-like"/>
</dbReference>
<comment type="caution">
    <text evidence="2">The sequence shown here is derived from an EMBL/GenBank/DDBJ whole genome shotgun (WGS) entry which is preliminary data.</text>
</comment>
<proteinExistence type="predicted"/>
<gene>
    <name evidence="2" type="ORF">GMJLKIPL_1887</name>
</gene>
<feature type="compositionally biased region" description="Basic residues" evidence="1">
    <location>
        <begin position="721"/>
        <end position="734"/>
    </location>
</feature>
<reference evidence="2" key="1">
    <citation type="journal article" date="2021" name="Front. Microbiol.">
        <title>Comprehensive Comparative Genomics and Phenotyping of Methylobacterium Species.</title>
        <authorList>
            <person name="Alessa O."/>
            <person name="Ogura Y."/>
            <person name="Fujitani Y."/>
            <person name="Takami H."/>
            <person name="Hayashi T."/>
            <person name="Sahin N."/>
            <person name="Tani A."/>
        </authorList>
    </citation>
    <scope>NUCLEOTIDE SEQUENCE</scope>
    <source>
        <strain evidence="2">DSM 17168</strain>
    </source>
</reference>
<dbReference type="InterPro" id="IPR027417">
    <property type="entry name" value="P-loop_NTPase"/>
</dbReference>
<name>A0ABQ4S9X4_9HYPH</name>